<dbReference type="AlphaFoldDB" id="A9UT77"/>
<dbReference type="GO" id="GO:0005524">
    <property type="term" value="F:ATP binding"/>
    <property type="evidence" value="ECO:0007669"/>
    <property type="project" value="UniProtKB-UniRule"/>
</dbReference>
<evidence type="ECO:0000259" key="12">
    <source>
        <dbReference type="PROSITE" id="PS50127"/>
    </source>
</evidence>
<organism evidence="13 14">
    <name type="scientific">Monosiga brevicollis</name>
    <name type="common">Choanoflagellate</name>
    <dbReference type="NCBI Taxonomy" id="81824"/>
    <lineage>
        <taxon>Eukaryota</taxon>
        <taxon>Choanoflagellata</taxon>
        <taxon>Craspedida</taxon>
        <taxon>Salpingoecidae</taxon>
        <taxon>Monosiga</taxon>
    </lineage>
</organism>
<dbReference type="GO" id="GO:0005634">
    <property type="term" value="C:nucleus"/>
    <property type="evidence" value="ECO:0000318"/>
    <property type="project" value="GO_Central"/>
</dbReference>
<dbReference type="EMBL" id="CH991545">
    <property type="protein sequence ID" value="EDQ91445.1"/>
    <property type="molecule type" value="Genomic_DNA"/>
</dbReference>
<dbReference type="PANTHER" id="PTHR24067">
    <property type="entry name" value="UBIQUITIN-CONJUGATING ENZYME E2"/>
    <property type="match status" value="1"/>
</dbReference>
<evidence type="ECO:0000256" key="5">
    <source>
        <dbReference type="ARBA" id="ARBA00022786"/>
    </source>
</evidence>
<dbReference type="KEGG" id="mbr:MONBRDRAFT_15132"/>
<keyword evidence="14" id="KW-1185">Reference proteome</keyword>
<dbReference type="FunCoup" id="A9UT77">
    <property type="interactions" value="1594"/>
</dbReference>
<sequence>MASLAVERLQEERKRFRKDRPYGFWAKPLNNEDGTKNFLKWECGIPGKQDTDWAEGTYKLIMTFPEDYPMLPPKCCFSPPLFHPNVYPSGSICLSILDHEKDWTPAITVVQILKGIQDLLDNPNNNDPAQLEAHTCYRQDKEEYRRRVREQALKFATA</sequence>
<evidence type="ECO:0000256" key="2">
    <source>
        <dbReference type="ARBA" id="ARBA00004718"/>
    </source>
</evidence>
<dbReference type="OMA" id="TWECGIP"/>
<keyword evidence="5 11" id="KW-0833">Ubl conjugation pathway</keyword>
<evidence type="ECO:0000256" key="11">
    <source>
        <dbReference type="RuleBase" id="RU362109"/>
    </source>
</evidence>
<dbReference type="Gene3D" id="3.10.110.10">
    <property type="entry name" value="Ubiquitin Conjugating Enzyme"/>
    <property type="match status" value="1"/>
</dbReference>
<dbReference type="InterPro" id="IPR000608">
    <property type="entry name" value="UBC"/>
</dbReference>
<dbReference type="GO" id="GO:0005694">
    <property type="term" value="C:chromosome"/>
    <property type="evidence" value="ECO:0007669"/>
    <property type="project" value="UniProtKB-ARBA"/>
</dbReference>
<dbReference type="CDD" id="cd23798">
    <property type="entry name" value="UBCc_UBE2I"/>
    <property type="match status" value="1"/>
</dbReference>
<evidence type="ECO:0000256" key="6">
    <source>
        <dbReference type="ARBA" id="ARBA00022840"/>
    </source>
</evidence>
<dbReference type="RefSeq" id="XP_001743867.1">
    <property type="nucleotide sequence ID" value="XM_001743815.1"/>
</dbReference>
<accession>A9UT77</accession>
<dbReference type="eggNOG" id="KOG0424">
    <property type="taxonomic scope" value="Eukaryota"/>
</dbReference>
<dbReference type="InParanoid" id="A9UT77"/>
<evidence type="ECO:0000313" key="14">
    <source>
        <dbReference type="Proteomes" id="UP000001357"/>
    </source>
</evidence>
<comment type="pathway">
    <text evidence="2">Protein modification; protein sumoylation.</text>
</comment>
<dbReference type="InterPro" id="IPR023313">
    <property type="entry name" value="UBQ-conjugating_AS"/>
</dbReference>
<keyword evidence="4 11" id="KW-0547">Nucleotide-binding</keyword>
<feature type="domain" description="UBC core" evidence="12">
    <location>
        <begin position="4"/>
        <end position="157"/>
    </location>
</feature>
<dbReference type="GeneID" id="5889235"/>
<evidence type="ECO:0000256" key="4">
    <source>
        <dbReference type="ARBA" id="ARBA00022741"/>
    </source>
</evidence>
<dbReference type="InterPro" id="IPR016135">
    <property type="entry name" value="UBQ-conjugating_enzyme/RWD"/>
</dbReference>
<evidence type="ECO:0000256" key="1">
    <source>
        <dbReference type="ARBA" id="ARBA00004123"/>
    </source>
</evidence>
<evidence type="ECO:0000256" key="3">
    <source>
        <dbReference type="ARBA" id="ARBA00022679"/>
    </source>
</evidence>
<evidence type="ECO:0000313" key="13">
    <source>
        <dbReference type="EMBL" id="EDQ91445.1"/>
    </source>
</evidence>
<gene>
    <name evidence="13" type="ORF">MONBRDRAFT_15132</name>
</gene>
<dbReference type="SUPFAM" id="SSF54495">
    <property type="entry name" value="UBC-like"/>
    <property type="match status" value="1"/>
</dbReference>
<dbReference type="FunFam" id="3.10.110.10:FF:000035">
    <property type="entry name" value="SUMO-conjugating enzyme ubc9"/>
    <property type="match status" value="1"/>
</dbReference>
<dbReference type="STRING" id="81824.A9UT77"/>
<dbReference type="InterPro" id="IPR050113">
    <property type="entry name" value="Ub_conjugating_enzyme"/>
</dbReference>
<dbReference type="Proteomes" id="UP000001357">
    <property type="component" value="Unassembled WGS sequence"/>
</dbReference>
<reference evidence="13 14" key="1">
    <citation type="journal article" date="2008" name="Nature">
        <title>The genome of the choanoflagellate Monosiga brevicollis and the origin of metazoans.</title>
        <authorList>
            <consortium name="JGI Sequencing"/>
            <person name="King N."/>
            <person name="Westbrook M.J."/>
            <person name="Young S.L."/>
            <person name="Kuo A."/>
            <person name="Abedin M."/>
            <person name="Chapman J."/>
            <person name="Fairclough S."/>
            <person name="Hellsten U."/>
            <person name="Isogai Y."/>
            <person name="Letunic I."/>
            <person name="Marr M."/>
            <person name="Pincus D."/>
            <person name="Putnam N."/>
            <person name="Rokas A."/>
            <person name="Wright K.J."/>
            <person name="Zuzow R."/>
            <person name="Dirks W."/>
            <person name="Good M."/>
            <person name="Goodstein D."/>
            <person name="Lemons D."/>
            <person name="Li W."/>
            <person name="Lyons J.B."/>
            <person name="Morris A."/>
            <person name="Nichols S."/>
            <person name="Richter D.J."/>
            <person name="Salamov A."/>
            <person name="Bork P."/>
            <person name="Lim W.A."/>
            <person name="Manning G."/>
            <person name="Miller W.T."/>
            <person name="McGinnis W."/>
            <person name="Shapiro H."/>
            <person name="Tjian R."/>
            <person name="Grigoriev I.V."/>
            <person name="Rokhsar D."/>
        </authorList>
    </citation>
    <scope>NUCLEOTIDE SEQUENCE [LARGE SCALE GENOMIC DNA]</scope>
    <source>
        <strain evidence="14">MX1 / ATCC 50154</strain>
    </source>
</reference>
<evidence type="ECO:0000256" key="8">
    <source>
        <dbReference type="ARBA" id="ARBA00039165"/>
    </source>
</evidence>
<dbReference type="Pfam" id="PF00179">
    <property type="entry name" value="UQ_con"/>
    <property type="match status" value="1"/>
</dbReference>
<evidence type="ECO:0000256" key="9">
    <source>
        <dbReference type="ARBA" id="ARBA00044296"/>
    </source>
</evidence>
<protein>
    <recommendedName>
        <fullName evidence="8">SUMO-conjugating enzyme UBC9</fullName>
    </recommendedName>
    <alternativeName>
        <fullName evidence="9">Ubiquitin carrier protein 9</fullName>
    </alternativeName>
</protein>
<keyword evidence="7" id="KW-0539">Nucleus</keyword>
<keyword evidence="6 11" id="KW-0067">ATP-binding</keyword>
<proteinExistence type="inferred from homology"/>
<dbReference type="GO" id="GO:0016925">
    <property type="term" value="P:protein sumoylation"/>
    <property type="evidence" value="ECO:0000318"/>
    <property type="project" value="GO_Central"/>
</dbReference>
<comment type="subcellular location">
    <subcellularLocation>
        <location evidence="1">Nucleus</location>
    </subcellularLocation>
</comment>
<dbReference type="PROSITE" id="PS50127">
    <property type="entry name" value="UBC_2"/>
    <property type="match status" value="1"/>
</dbReference>
<name>A9UT77_MONBE</name>
<dbReference type="PROSITE" id="PS00183">
    <property type="entry name" value="UBC_1"/>
    <property type="match status" value="1"/>
</dbReference>
<dbReference type="GO" id="GO:0061656">
    <property type="term" value="F:SUMO conjugating enzyme activity"/>
    <property type="evidence" value="ECO:0000318"/>
    <property type="project" value="GO_Central"/>
</dbReference>
<dbReference type="SMART" id="SM00212">
    <property type="entry name" value="UBCc"/>
    <property type="match status" value="1"/>
</dbReference>
<evidence type="ECO:0000256" key="10">
    <source>
        <dbReference type="PROSITE-ProRule" id="PRU10133"/>
    </source>
</evidence>
<evidence type="ECO:0000256" key="7">
    <source>
        <dbReference type="ARBA" id="ARBA00023242"/>
    </source>
</evidence>
<feature type="active site" description="Glycyl thioester intermediate" evidence="10">
    <location>
        <position position="93"/>
    </location>
</feature>
<keyword evidence="3" id="KW-0808">Transferase</keyword>
<comment type="similarity">
    <text evidence="11">Belongs to the ubiquitin-conjugating enzyme family.</text>
</comment>